<dbReference type="InterPro" id="IPR019775">
    <property type="entry name" value="WD40_repeat_CS"/>
</dbReference>
<dbReference type="SUPFAM" id="SSF50978">
    <property type="entry name" value="WD40 repeat-like"/>
    <property type="match status" value="1"/>
</dbReference>
<evidence type="ECO:0000313" key="4">
    <source>
        <dbReference type="EMBL" id="MFC3701030.1"/>
    </source>
</evidence>
<dbReference type="PROSITE" id="PS50082">
    <property type="entry name" value="WD_REPEATS_2"/>
    <property type="match status" value="1"/>
</dbReference>
<dbReference type="EMBL" id="JBHRYN010000007">
    <property type="protein sequence ID" value="MFC3701030.1"/>
    <property type="molecule type" value="Genomic_DNA"/>
</dbReference>
<keyword evidence="2" id="KW-0677">Repeat</keyword>
<evidence type="ECO:0000313" key="5">
    <source>
        <dbReference type="Proteomes" id="UP001595710"/>
    </source>
</evidence>
<protein>
    <submittedName>
        <fullName evidence="4">WD40 repeat domain-containing protein</fullName>
    </submittedName>
</protein>
<gene>
    <name evidence="4" type="ORF">ACFOND_05185</name>
</gene>
<evidence type="ECO:0000256" key="3">
    <source>
        <dbReference type="PROSITE-ProRule" id="PRU00221"/>
    </source>
</evidence>
<feature type="repeat" description="WD" evidence="3">
    <location>
        <begin position="153"/>
        <end position="194"/>
    </location>
</feature>
<evidence type="ECO:0000256" key="2">
    <source>
        <dbReference type="ARBA" id="ARBA00022737"/>
    </source>
</evidence>
<evidence type="ECO:0000256" key="1">
    <source>
        <dbReference type="ARBA" id="ARBA00022574"/>
    </source>
</evidence>
<dbReference type="InterPro" id="IPR036322">
    <property type="entry name" value="WD40_repeat_dom_sf"/>
</dbReference>
<dbReference type="InterPro" id="IPR015943">
    <property type="entry name" value="WD40/YVTN_repeat-like_dom_sf"/>
</dbReference>
<proteinExistence type="predicted"/>
<dbReference type="SMART" id="SM00320">
    <property type="entry name" value="WD40"/>
    <property type="match status" value="3"/>
</dbReference>
<keyword evidence="5" id="KW-1185">Reference proteome</keyword>
<dbReference type="RefSeq" id="WP_377362412.1">
    <property type="nucleotide sequence ID" value="NZ_JBHRYN010000007.1"/>
</dbReference>
<comment type="caution">
    <text evidence="4">The sequence shown here is derived from an EMBL/GenBank/DDBJ whole genome shotgun (WGS) entry which is preliminary data.</text>
</comment>
<dbReference type="PANTHER" id="PTHR19879">
    <property type="entry name" value="TRANSCRIPTION INITIATION FACTOR TFIID"/>
    <property type="match status" value="1"/>
</dbReference>
<reference evidence="5" key="1">
    <citation type="journal article" date="2019" name="Int. J. Syst. Evol. Microbiol.">
        <title>The Global Catalogue of Microorganisms (GCM) 10K type strain sequencing project: providing services to taxonomists for standard genome sequencing and annotation.</title>
        <authorList>
            <consortium name="The Broad Institute Genomics Platform"/>
            <consortium name="The Broad Institute Genome Sequencing Center for Infectious Disease"/>
            <person name="Wu L."/>
            <person name="Ma J."/>
        </authorList>
    </citation>
    <scope>NUCLEOTIDE SEQUENCE [LARGE SCALE GENOMIC DNA]</scope>
    <source>
        <strain evidence="5">CECT 8288</strain>
    </source>
</reference>
<dbReference type="PROSITE" id="PS00678">
    <property type="entry name" value="WD_REPEATS_1"/>
    <property type="match status" value="1"/>
</dbReference>
<dbReference type="PANTHER" id="PTHR19879:SF9">
    <property type="entry name" value="TRANSCRIPTION INITIATION FACTOR TFIID SUBUNIT 5"/>
    <property type="match status" value="1"/>
</dbReference>
<name>A0ABV7WRB7_9GAMM</name>
<accession>A0ABV7WRB7</accession>
<dbReference type="Proteomes" id="UP001595710">
    <property type="component" value="Unassembled WGS sequence"/>
</dbReference>
<organism evidence="4 5">
    <name type="scientific">Reinekea marina</name>
    <dbReference type="NCBI Taxonomy" id="1310421"/>
    <lineage>
        <taxon>Bacteria</taxon>
        <taxon>Pseudomonadati</taxon>
        <taxon>Pseudomonadota</taxon>
        <taxon>Gammaproteobacteria</taxon>
        <taxon>Oceanospirillales</taxon>
        <taxon>Saccharospirillaceae</taxon>
        <taxon>Reinekea</taxon>
    </lineage>
</organism>
<dbReference type="InterPro" id="IPR001680">
    <property type="entry name" value="WD40_rpt"/>
</dbReference>
<dbReference type="PROSITE" id="PS51257">
    <property type="entry name" value="PROKAR_LIPOPROTEIN"/>
    <property type="match status" value="1"/>
</dbReference>
<dbReference type="Gene3D" id="2.130.10.10">
    <property type="entry name" value="YVTN repeat-like/Quinoprotein amine dehydrogenase"/>
    <property type="match status" value="2"/>
</dbReference>
<keyword evidence="1 3" id="KW-0853">WD repeat</keyword>
<sequence length="314" mass="34696">MRIQHLIIFICIPLLVACWPTGPEKHQQLAMQGAYSASIDPQGQNLVIGSLQHGGSYWNIPKYARLYNWNHRAGFLTEILYSSFSSNGKYALTANYYNLVLWNTATGESVAFWEAPSRIQSADLSGDGRFALLGMDNGQAVLFDIQNGGVLREFQHGGPVISVSLNIQAGIALTGSEDNSAILWNTRDASMIREFKYSNQVSLVKLSETGVIALMVPSSEKAELWNLATRKKIAELKTAKYRLTSATFMGDSRLLTGTTYRDIFEFDAKTGKKLSRWRIGTEAKHALKSTSVLDVGYKGGRLIAVGSNGYLYTF</sequence>